<dbReference type="EMBL" id="QJKJ01003722">
    <property type="protein sequence ID" value="RDX97170.1"/>
    <property type="molecule type" value="Genomic_DNA"/>
</dbReference>
<dbReference type="AlphaFoldDB" id="A0A371H2Z1"/>
<sequence length="113" mass="12583">MEMKQGVGNKRRYMYRSANRPGGQPREVASSRVLLGGRFPLFLFWISETRTLAPTVGLGEILPDVRKVESPDARCGSGPDLNAEIYGARRMCRSVMSKLPHRCEVDSLGSVTR</sequence>
<organism evidence="2 3">
    <name type="scientific">Mucuna pruriens</name>
    <name type="common">Velvet bean</name>
    <name type="synonym">Dolichos pruriens</name>
    <dbReference type="NCBI Taxonomy" id="157652"/>
    <lineage>
        <taxon>Eukaryota</taxon>
        <taxon>Viridiplantae</taxon>
        <taxon>Streptophyta</taxon>
        <taxon>Embryophyta</taxon>
        <taxon>Tracheophyta</taxon>
        <taxon>Spermatophyta</taxon>
        <taxon>Magnoliopsida</taxon>
        <taxon>eudicotyledons</taxon>
        <taxon>Gunneridae</taxon>
        <taxon>Pentapetalae</taxon>
        <taxon>rosids</taxon>
        <taxon>fabids</taxon>
        <taxon>Fabales</taxon>
        <taxon>Fabaceae</taxon>
        <taxon>Papilionoideae</taxon>
        <taxon>50 kb inversion clade</taxon>
        <taxon>NPAAA clade</taxon>
        <taxon>indigoferoid/millettioid clade</taxon>
        <taxon>Phaseoleae</taxon>
        <taxon>Mucuna</taxon>
    </lineage>
</organism>
<name>A0A371H2Z1_MUCPR</name>
<protein>
    <submittedName>
        <fullName evidence="2">Uncharacterized protein</fullName>
    </submittedName>
</protein>
<evidence type="ECO:0000313" key="3">
    <source>
        <dbReference type="Proteomes" id="UP000257109"/>
    </source>
</evidence>
<dbReference type="Proteomes" id="UP000257109">
    <property type="component" value="Unassembled WGS sequence"/>
</dbReference>
<feature type="region of interest" description="Disordered" evidence="1">
    <location>
        <begin position="1"/>
        <end position="26"/>
    </location>
</feature>
<proteinExistence type="predicted"/>
<accession>A0A371H2Z1</accession>
<evidence type="ECO:0000313" key="2">
    <source>
        <dbReference type="EMBL" id="RDX97170.1"/>
    </source>
</evidence>
<evidence type="ECO:0000256" key="1">
    <source>
        <dbReference type="SAM" id="MobiDB-lite"/>
    </source>
</evidence>
<gene>
    <name evidence="2" type="ORF">CR513_20091</name>
</gene>
<keyword evidence="3" id="KW-1185">Reference proteome</keyword>
<comment type="caution">
    <text evidence="2">The sequence shown here is derived from an EMBL/GenBank/DDBJ whole genome shotgun (WGS) entry which is preliminary data.</text>
</comment>
<feature type="non-terminal residue" evidence="2">
    <location>
        <position position="1"/>
    </location>
</feature>
<reference evidence="2" key="1">
    <citation type="submission" date="2018-05" db="EMBL/GenBank/DDBJ databases">
        <title>Draft genome of Mucuna pruriens seed.</title>
        <authorList>
            <person name="Nnadi N.E."/>
            <person name="Vos R."/>
            <person name="Hasami M.H."/>
            <person name="Devisetty U.K."/>
            <person name="Aguiy J.C."/>
        </authorList>
    </citation>
    <scope>NUCLEOTIDE SEQUENCE [LARGE SCALE GENOMIC DNA]</scope>
    <source>
        <strain evidence="2">JCA_2017</strain>
    </source>
</reference>